<dbReference type="PANTHER" id="PTHR39614:SF2">
    <property type="entry name" value="INTEGRAL MEMBRANE PROTEIN"/>
    <property type="match status" value="1"/>
</dbReference>
<keyword evidence="5" id="KW-1185">Reference proteome</keyword>
<keyword evidence="2" id="KW-0472">Membrane</keyword>
<feature type="transmembrane region" description="Helical" evidence="2">
    <location>
        <begin position="119"/>
        <end position="141"/>
    </location>
</feature>
<keyword evidence="2" id="KW-1133">Transmembrane helix</keyword>
<keyword evidence="2" id="KW-0812">Transmembrane</keyword>
<evidence type="ECO:0000259" key="3">
    <source>
        <dbReference type="Pfam" id="PF20684"/>
    </source>
</evidence>
<feature type="transmembrane region" description="Helical" evidence="2">
    <location>
        <begin position="86"/>
        <end position="107"/>
    </location>
</feature>
<gene>
    <name evidence="4" type="ORF">PRZ48_000709</name>
</gene>
<proteinExistence type="predicted"/>
<dbReference type="Pfam" id="PF20684">
    <property type="entry name" value="Fung_rhodopsin"/>
    <property type="match status" value="1"/>
</dbReference>
<dbReference type="PANTHER" id="PTHR39614">
    <property type="entry name" value="INTEGRAL MEMBRANE PROTEIN"/>
    <property type="match status" value="1"/>
</dbReference>
<name>A0ABR0EZT8_ZASCE</name>
<evidence type="ECO:0000313" key="5">
    <source>
        <dbReference type="Proteomes" id="UP001305779"/>
    </source>
</evidence>
<feature type="transmembrane region" description="Helical" evidence="2">
    <location>
        <begin position="12"/>
        <end position="32"/>
    </location>
</feature>
<reference evidence="4 5" key="1">
    <citation type="journal article" date="2023" name="G3 (Bethesda)">
        <title>A chromosome-level genome assembly of Zasmidium syzygii isolated from banana leaves.</title>
        <authorList>
            <person name="van Westerhoven A.C."/>
            <person name="Mehrabi R."/>
            <person name="Talebi R."/>
            <person name="Steentjes M.B.F."/>
            <person name="Corcolon B."/>
            <person name="Chong P.A."/>
            <person name="Kema G.H.J."/>
            <person name="Seidl M.F."/>
        </authorList>
    </citation>
    <scope>NUCLEOTIDE SEQUENCE [LARGE SCALE GENOMIC DNA]</scope>
    <source>
        <strain evidence="4 5">P124</strain>
    </source>
</reference>
<dbReference type="Proteomes" id="UP001305779">
    <property type="component" value="Unassembled WGS sequence"/>
</dbReference>
<feature type="region of interest" description="Disordered" evidence="1">
    <location>
        <begin position="286"/>
        <end position="343"/>
    </location>
</feature>
<organism evidence="4 5">
    <name type="scientific">Zasmidium cellare</name>
    <name type="common">Wine cellar mold</name>
    <name type="synonym">Racodium cellare</name>
    <dbReference type="NCBI Taxonomy" id="395010"/>
    <lineage>
        <taxon>Eukaryota</taxon>
        <taxon>Fungi</taxon>
        <taxon>Dikarya</taxon>
        <taxon>Ascomycota</taxon>
        <taxon>Pezizomycotina</taxon>
        <taxon>Dothideomycetes</taxon>
        <taxon>Dothideomycetidae</taxon>
        <taxon>Mycosphaerellales</taxon>
        <taxon>Mycosphaerellaceae</taxon>
        <taxon>Zasmidium</taxon>
    </lineage>
</organism>
<feature type="compositionally biased region" description="Basic and acidic residues" evidence="1">
    <location>
        <begin position="311"/>
        <end position="327"/>
    </location>
</feature>
<evidence type="ECO:0000313" key="4">
    <source>
        <dbReference type="EMBL" id="KAK4506975.1"/>
    </source>
</evidence>
<dbReference type="EMBL" id="JAXOVC010000001">
    <property type="protein sequence ID" value="KAK4506975.1"/>
    <property type="molecule type" value="Genomic_DNA"/>
</dbReference>
<evidence type="ECO:0000256" key="1">
    <source>
        <dbReference type="SAM" id="MobiDB-lite"/>
    </source>
</evidence>
<sequence>MPQREGYENWLLFVISLSLVFTICIALLRLWIRKSAYGVDDVVIGAATLVSLGHTGADYAAMSYGLGKTWRSILEQGDLARLNEASIAGIVLFFVALYLSKCAMLSFLTRITKTPSQIILYQSCNAIVGVLGFVSVLVVTVGCRPKSGYYWAFSDNADTCGSQAARWQAITGLDVVTEILLLLLPIHLVWKLHMAKSKKLLIIVAFWIRLPALGFSIGRNYYTLLLNHEDTDIGLDSALVTIWLEVELAYAIGSSTLSALKSFTDNFATGFGLGFTRGKGEDSYGLSNVSGSTNHTSKTEKAKSASPSQSRTDKSADRTTVDRKASDPRVPPPAHVNNVASDAPLRLRPEGAVAYASVSAEPYCPELWRANSSVGSDSSGDEMVILRETAYEVQHDQAPMLPSREMLA</sequence>
<comment type="caution">
    <text evidence="4">The sequence shown here is derived from an EMBL/GenBank/DDBJ whole genome shotgun (WGS) entry which is preliminary data.</text>
</comment>
<protein>
    <recommendedName>
        <fullName evidence="3">Rhodopsin domain-containing protein</fullName>
    </recommendedName>
</protein>
<evidence type="ECO:0000256" key="2">
    <source>
        <dbReference type="SAM" id="Phobius"/>
    </source>
</evidence>
<feature type="domain" description="Rhodopsin" evidence="3">
    <location>
        <begin position="29"/>
        <end position="263"/>
    </location>
</feature>
<dbReference type="InterPro" id="IPR049326">
    <property type="entry name" value="Rhodopsin_dom_fungi"/>
</dbReference>
<feature type="transmembrane region" description="Helical" evidence="2">
    <location>
        <begin position="200"/>
        <end position="218"/>
    </location>
</feature>
<accession>A0ABR0EZT8</accession>
<feature type="compositionally biased region" description="Polar residues" evidence="1">
    <location>
        <begin position="286"/>
        <end position="296"/>
    </location>
</feature>